<dbReference type="Gene3D" id="3.90.180.10">
    <property type="entry name" value="Medium-chain alcohol dehydrogenases, catalytic domain"/>
    <property type="match status" value="1"/>
</dbReference>
<dbReference type="PANTHER" id="PTHR42813">
    <property type="entry name" value="ZINC-TYPE ALCOHOL DEHYDROGENASE-LIKE"/>
    <property type="match status" value="1"/>
</dbReference>
<protein>
    <submittedName>
        <fullName evidence="8">Alcohol dehydrogenase</fullName>
    </submittedName>
</protein>
<evidence type="ECO:0000256" key="3">
    <source>
        <dbReference type="ARBA" id="ARBA00022723"/>
    </source>
</evidence>
<dbReference type="InterPro" id="IPR036291">
    <property type="entry name" value="NAD(P)-bd_dom_sf"/>
</dbReference>
<dbReference type="SUPFAM" id="SSF50129">
    <property type="entry name" value="GroES-like"/>
    <property type="match status" value="1"/>
</dbReference>
<dbReference type="InterPro" id="IPR013149">
    <property type="entry name" value="ADH-like_C"/>
</dbReference>
<evidence type="ECO:0000313" key="8">
    <source>
        <dbReference type="EMBL" id="SOD69148.1"/>
    </source>
</evidence>
<dbReference type="Pfam" id="PF08240">
    <property type="entry name" value="ADH_N"/>
    <property type="match status" value="1"/>
</dbReference>
<evidence type="ECO:0000256" key="1">
    <source>
        <dbReference type="ARBA" id="ARBA00001947"/>
    </source>
</evidence>
<feature type="domain" description="Enoyl reductase (ER)" evidence="7">
    <location>
        <begin position="8"/>
        <end position="344"/>
    </location>
</feature>
<dbReference type="PROSITE" id="PS00059">
    <property type="entry name" value="ADH_ZINC"/>
    <property type="match status" value="1"/>
</dbReference>
<dbReference type="SUPFAM" id="SSF51735">
    <property type="entry name" value="NAD(P)-binding Rossmann-fold domains"/>
    <property type="match status" value="1"/>
</dbReference>
<dbReference type="CDD" id="cd08286">
    <property type="entry name" value="FDH_like_ADH2"/>
    <property type="match status" value="1"/>
</dbReference>
<dbReference type="Gene3D" id="3.40.50.720">
    <property type="entry name" value="NAD(P)-binding Rossmann-like Domain"/>
    <property type="match status" value="1"/>
</dbReference>
<keyword evidence="3 6" id="KW-0479">Metal-binding</keyword>
<evidence type="ECO:0000256" key="4">
    <source>
        <dbReference type="ARBA" id="ARBA00022833"/>
    </source>
</evidence>
<evidence type="ECO:0000256" key="5">
    <source>
        <dbReference type="ARBA" id="ARBA00023002"/>
    </source>
</evidence>
<dbReference type="Proteomes" id="UP000219669">
    <property type="component" value="Unassembled WGS sequence"/>
</dbReference>
<dbReference type="GO" id="GO:0016616">
    <property type="term" value="F:oxidoreductase activity, acting on the CH-OH group of donors, NAD or NADP as acceptor"/>
    <property type="evidence" value="ECO:0007669"/>
    <property type="project" value="UniProtKB-ARBA"/>
</dbReference>
<name>A0A286EE13_9NEIS</name>
<evidence type="ECO:0000256" key="2">
    <source>
        <dbReference type="ARBA" id="ARBA00008072"/>
    </source>
</evidence>
<keyword evidence="4 6" id="KW-0862">Zinc</keyword>
<dbReference type="GO" id="GO:0008270">
    <property type="term" value="F:zinc ion binding"/>
    <property type="evidence" value="ECO:0007669"/>
    <property type="project" value="InterPro"/>
</dbReference>
<dbReference type="PANTHER" id="PTHR42813:SF4">
    <property type="entry name" value="NADP-DEPENDENT ISOPROPANOL DEHYDROGENASE"/>
    <property type="match status" value="1"/>
</dbReference>
<comment type="cofactor">
    <cofactor evidence="1 6">
        <name>Zn(2+)</name>
        <dbReference type="ChEBI" id="CHEBI:29105"/>
    </cofactor>
</comment>
<dbReference type="EMBL" id="OCNF01000013">
    <property type="protein sequence ID" value="SOD69148.1"/>
    <property type="molecule type" value="Genomic_DNA"/>
</dbReference>
<reference evidence="8 9" key="1">
    <citation type="submission" date="2017-09" db="EMBL/GenBank/DDBJ databases">
        <authorList>
            <person name="Ehlers B."/>
            <person name="Leendertz F.H."/>
        </authorList>
    </citation>
    <scope>NUCLEOTIDE SEQUENCE [LARGE SCALE GENOMIC DNA]</scope>
    <source>
        <strain evidence="8 9">DSM 16848</strain>
    </source>
</reference>
<organism evidence="8 9">
    <name type="scientific">Alysiella filiformis DSM 16848</name>
    <dbReference type="NCBI Taxonomy" id="1120981"/>
    <lineage>
        <taxon>Bacteria</taxon>
        <taxon>Pseudomonadati</taxon>
        <taxon>Pseudomonadota</taxon>
        <taxon>Betaproteobacteria</taxon>
        <taxon>Neisseriales</taxon>
        <taxon>Neisseriaceae</taxon>
        <taxon>Alysiella</taxon>
    </lineage>
</organism>
<dbReference type="Pfam" id="PF00107">
    <property type="entry name" value="ADH_zinc_N"/>
    <property type="match status" value="1"/>
</dbReference>
<dbReference type="InterPro" id="IPR011032">
    <property type="entry name" value="GroES-like_sf"/>
</dbReference>
<accession>A0A286EE13</accession>
<dbReference type="SMART" id="SM00829">
    <property type="entry name" value="PKS_ER"/>
    <property type="match status" value="1"/>
</dbReference>
<evidence type="ECO:0000256" key="6">
    <source>
        <dbReference type="RuleBase" id="RU361277"/>
    </source>
</evidence>
<dbReference type="InterPro" id="IPR020843">
    <property type="entry name" value="ER"/>
</dbReference>
<sequence>MKAMVYYGENDIRFEEHAKPTIIDPTDAIIRITKTTICGTDLGIWKGKNPEIAAGRILGHEGVGIVEEIGSGVKNIKVGDKVIISCVSKCCTCDNCKTQLYSHCSNGGGWILGYMIDGTQAEFVRTPFADNSLIKLPENVNEEVALLLSDALPTAHEIGVQYGDVQPGDTVFIAGAGPVGMAALLTAQLYSPSAIIVCDMDENRLKMAKELGATHTISPTTGDVATQVFEIVGKNGVDVAIEAVGIPATWDMCQDIVKAGGNIAVVGVHGKPVDFKLEKLWIKNLKITTGLVNANTTEMLMKAISTSSVDYTKMLTHHFKFSELEQAYDVFKHAAENNAMKVVLTAD</sequence>
<evidence type="ECO:0000313" key="9">
    <source>
        <dbReference type="Proteomes" id="UP000219669"/>
    </source>
</evidence>
<gene>
    <name evidence="8" type="ORF">SAMN02746062_01540</name>
</gene>
<dbReference type="InterPro" id="IPR013154">
    <property type="entry name" value="ADH-like_N"/>
</dbReference>
<evidence type="ECO:0000259" key="7">
    <source>
        <dbReference type="SMART" id="SM00829"/>
    </source>
</evidence>
<keyword evidence="9" id="KW-1185">Reference proteome</keyword>
<dbReference type="RefSeq" id="WP_097114564.1">
    <property type="nucleotide sequence ID" value="NZ_CP083931.1"/>
</dbReference>
<proteinExistence type="inferred from homology"/>
<dbReference type="OrthoDB" id="9773078at2"/>
<dbReference type="AlphaFoldDB" id="A0A286EE13"/>
<dbReference type="InterPro" id="IPR002328">
    <property type="entry name" value="ADH_Zn_CS"/>
</dbReference>
<comment type="similarity">
    <text evidence="2 6">Belongs to the zinc-containing alcohol dehydrogenase family.</text>
</comment>
<keyword evidence="5" id="KW-0560">Oxidoreductase</keyword>